<keyword evidence="6" id="KW-0319">Glycerol metabolism</keyword>
<keyword evidence="12" id="KW-1185">Reference proteome</keyword>
<dbReference type="Pfam" id="PF06974">
    <property type="entry name" value="WS_DGAT_C"/>
    <property type="match status" value="1"/>
</dbReference>
<feature type="domain" description="O-acyltransferase WSD1-like N-terminal" evidence="9">
    <location>
        <begin position="5"/>
        <end position="273"/>
    </location>
</feature>
<evidence type="ECO:0000259" key="10">
    <source>
        <dbReference type="Pfam" id="PF06974"/>
    </source>
</evidence>
<dbReference type="PANTHER" id="PTHR31650">
    <property type="entry name" value="O-ACYLTRANSFERASE (WSD1-LIKE) FAMILY PROTEIN"/>
    <property type="match status" value="1"/>
</dbReference>
<dbReference type="InterPro" id="IPR023213">
    <property type="entry name" value="CAT-like_dom_sf"/>
</dbReference>
<evidence type="ECO:0000256" key="3">
    <source>
        <dbReference type="ARBA" id="ARBA00009587"/>
    </source>
</evidence>
<evidence type="ECO:0000256" key="5">
    <source>
        <dbReference type="ARBA" id="ARBA00022679"/>
    </source>
</evidence>
<keyword evidence="7" id="KW-0012">Acyltransferase</keyword>
<dbReference type="InterPro" id="IPR045034">
    <property type="entry name" value="O-acyltransferase_WSD1-like"/>
</dbReference>
<comment type="similarity">
    <text evidence="3">Belongs to the long-chain O-acyltransferase family.</text>
</comment>
<evidence type="ECO:0000256" key="6">
    <source>
        <dbReference type="ARBA" id="ARBA00022798"/>
    </source>
</evidence>
<protein>
    <recommendedName>
        <fullName evidence="4">diacylglycerol O-acyltransferase</fullName>
        <ecNumber evidence="4">2.3.1.20</ecNumber>
    </recommendedName>
</protein>
<proteinExistence type="inferred from homology"/>
<feature type="domain" description="O-acyltransferase WSD1 C-terminal" evidence="10">
    <location>
        <begin position="316"/>
        <end position="461"/>
    </location>
</feature>
<dbReference type="InterPro" id="IPR004255">
    <property type="entry name" value="O-acyltransferase_WSD1_N"/>
</dbReference>
<dbReference type="Gene3D" id="3.30.559.10">
    <property type="entry name" value="Chloramphenicol acetyltransferase-like domain"/>
    <property type="match status" value="1"/>
</dbReference>
<evidence type="ECO:0000256" key="8">
    <source>
        <dbReference type="ARBA" id="ARBA00048109"/>
    </source>
</evidence>
<evidence type="ECO:0000259" key="9">
    <source>
        <dbReference type="Pfam" id="PF03007"/>
    </source>
</evidence>
<evidence type="ECO:0000313" key="11">
    <source>
        <dbReference type="EMBL" id="MEX1665169.1"/>
    </source>
</evidence>
<keyword evidence="5" id="KW-0808">Transferase</keyword>
<comment type="pathway">
    <text evidence="2">Lipid metabolism.</text>
</comment>
<evidence type="ECO:0000256" key="4">
    <source>
        <dbReference type="ARBA" id="ARBA00013244"/>
    </source>
</evidence>
<comment type="pathway">
    <text evidence="1">Glycerolipid metabolism; triacylglycerol biosynthesis.</text>
</comment>
<evidence type="ECO:0000256" key="7">
    <source>
        <dbReference type="ARBA" id="ARBA00023315"/>
    </source>
</evidence>
<dbReference type="PANTHER" id="PTHR31650:SF1">
    <property type="entry name" value="WAX ESTER SYNTHASE_DIACYLGLYCEROL ACYLTRANSFERASE 4-RELATED"/>
    <property type="match status" value="1"/>
</dbReference>
<evidence type="ECO:0000313" key="12">
    <source>
        <dbReference type="Proteomes" id="UP001557484"/>
    </source>
</evidence>
<reference evidence="11 12" key="1">
    <citation type="journal article" date="2011" name="Int. J. Syst. Evol. Microbiol.">
        <title>Zhongshania antarctica gen. nov., sp. nov. and Zhongshania guokunii sp. nov., gammaproteobacteria respectively isolated from coastal attached (fast) ice and surface seawater of the Antarctic.</title>
        <authorList>
            <person name="Li H.J."/>
            <person name="Zhang X.Y."/>
            <person name="Chen C.X."/>
            <person name="Zhang Y.J."/>
            <person name="Gao Z.M."/>
            <person name="Yu Y."/>
            <person name="Chen X.L."/>
            <person name="Chen B."/>
            <person name="Zhang Y.Z."/>
        </authorList>
    </citation>
    <scope>NUCLEOTIDE SEQUENCE [LARGE SCALE GENOMIC DNA]</scope>
    <source>
        <strain evidence="11 12">R06B22</strain>
    </source>
</reference>
<dbReference type="EC" id="2.3.1.20" evidence="4"/>
<gene>
    <name evidence="11" type="ORF">AB4875_06690</name>
</gene>
<evidence type="ECO:0000256" key="1">
    <source>
        <dbReference type="ARBA" id="ARBA00004771"/>
    </source>
</evidence>
<evidence type="ECO:0000256" key="2">
    <source>
        <dbReference type="ARBA" id="ARBA00005189"/>
    </source>
</evidence>
<dbReference type="EMBL" id="JBFRYB010000001">
    <property type="protein sequence ID" value="MEX1665169.1"/>
    <property type="molecule type" value="Genomic_DNA"/>
</dbReference>
<comment type="caution">
    <text evidence="11">The sequence shown here is derived from an EMBL/GenBank/DDBJ whole genome shotgun (WGS) entry which is preliminary data.</text>
</comment>
<comment type="catalytic activity">
    <reaction evidence="8">
        <text>an acyl-CoA + a 1,2-diacyl-sn-glycerol = a triacyl-sn-glycerol + CoA</text>
        <dbReference type="Rhea" id="RHEA:10868"/>
        <dbReference type="ChEBI" id="CHEBI:17815"/>
        <dbReference type="ChEBI" id="CHEBI:57287"/>
        <dbReference type="ChEBI" id="CHEBI:58342"/>
        <dbReference type="ChEBI" id="CHEBI:64615"/>
        <dbReference type="EC" id="2.3.1.20"/>
    </reaction>
</comment>
<sequence length="471" mass="50757">MEQIKPQDAQFLYTETDDNFNHITVLLNFGGPADDSESAVDCDAMIKFLKQKLEQHSMYSQRLVRLPAELDYPYWVNDEDFDPDAHFKVLPLAAPGNWHALREAACYLHSQPMDMECPLWDVTIFTGVHCNGANKNGFTIAMRLHHVAIDGVGMVKLLASLAMPATALDAVPVAEPSEQGSVLSWSNVAGRAVANRLRQSIDLGGTLLKGTKLIAPSALRYLNTKPSERQRVPASRFNTGVGGDKIFDVINVDLKVLSALRRLHPGATVNDVVLSICSGALRRYLDKHGELNSQSLVAWVPINARTAESEKGGDTGNNLSAFTAPIYTNIADPAARLDKIVTATQNGKSGKSGAGLLLNITKCLSAPEQYLFARAINATSAASSTCNLFVSNVPGPAQPISLAGYPLESTSGLPPLGEGMGLFIATPSYNGKLYFNVISTAAILPDIEFFMECLQESFIEMQASLADLGSS</sequence>
<dbReference type="Pfam" id="PF03007">
    <property type="entry name" value="WS_DGAT_cat"/>
    <property type="match status" value="1"/>
</dbReference>
<dbReference type="RefSeq" id="WP_368375277.1">
    <property type="nucleotide sequence ID" value="NZ_JBFRYB010000001.1"/>
</dbReference>
<organism evidence="11 12">
    <name type="scientific">Zhongshania arctica</name>
    <dbReference type="NCBI Taxonomy" id="3238302"/>
    <lineage>
        <taxon>Bacteria</taxon>
        <taxon>Pseudomonadati</taxon>
        <taxon>Pseudomonadota</taxon>
        <taxon>Gammaproteobacteria</taxon>
        <taxon>Cellvibrionales</taxon>
        <taxon>Spongiibacteraceae</taxon>
        <taxon>Zhongshania</taxon>
    </lineage>
</organism>
<accession>A0ABV3TWM6</accession>
<dbReference type="Proteomes" id="UP001557484">
    <property type="component" value="Unassembled WGS sequence"/>
</dbReference>
<dbReference type="InterPro" id="IPR009721">
    <property type="entry name" value="O-acyltransferase_WSD1_C"/>
</dbReference>
<dbReference type="SUPFAM" id="SSF52777">
    <property type="entry name" value="CoA-dependent acyltransferases"/>
    <property type="match status" value="1"/>
</dbReference>
<name>A0ABV3TWM6_9GAMM</name>